<feature type="region of interest" description="Disordered" evidence="1">
    <location>
        <begin position="535"/>
        <end position="666"/>
    </location>
</feature>
<proteinExistence type="predicted"/>
<dbReference type="EMBL" id="JALLAZ020001328">
    <property type="protein sequence ID" value="KAL3776870.1"/>
    <property type="molecule type" value="Genomic_DNA"/>
</dbReference>
<feature type="compositionally biased region" description="Basic and acidic residues" evidence="1">
    <location>
        <begin position="535"/>
        <end position="552"/>
    </location>
</feature>
<feature type="compositionally biased region" description="Basic and acidic residues" evidence="1">
    <location>
        <begin position="655"/>
        <end position="664"/>
    </location>
</feature>
<feature type="compositionally biased region" description="Acidic residues" evidence="1">
    <location>
        <begin position="634"/>
        <end position="654"/>
    </location>
</feature>
<keyword evidence="3" id="KW-1185">Reference proteome</keyword>
<accession>A0ABD3NLR4</accession>
<feature type="region of interest" description="Disordered" evidence="1">
    <location>
        <begin position="142"/>
        <end position="167"/>
    </location>
</feature>
<protein>
    <submittedName>
        <fullName evidence="2">Uncharacterized protein</fullName>
    </submittedName>
</protein>
<sequence>MASARTLEDVLASIEEQRLADEETRAANRPTPWFNLLKHPSGAAWRSSDRVLGSSAEIDADDDDDAEDDVFNDGDGDGDGGGSKGRKARRTSVLSRTQFNLLRRSERTNKQLRRTYRRILEDPSVALSLSIGLKSVSASAARKVKKNATNNNDGGGPDDNDRDGMGGGLDATDYYYAENTATASAIPKTSAKSAKAAAGRLAKSGYAGDATSAASRKPVAYGPEQAMTNLKYRFGSNYSIVRRVLAEVQSLLGGEGGGGGGGGGRDRHGGRRSFRPRRVLDFGSGVGSSGAAALDVFGVGRSMSGGGGGRTKTDDDADDGIDWIHSIDASQCMRETTEKVLKSVLEGSPWENEGGIRDDNAGEEEELMLAEYERLLFHDEGSKNRELRRLERRRRRMESVPASLAAAALLWEKLAPNGVLVFVEPGTPDGFGMLRSVRSMLLECCSPPEVKERRKRNMATATAAMKQSMAEKEANDDEIHDVSDEPLLSSDGDDDNDDDTWPEECHVIAPCTHNGTCPMSRHQRNHVKRNTRFAKYEAAEPKEEVEGNRTGEDEIEGGNDDEEEGSFQDLLDEWDDMTEGQREELKMMLGGGEDMSDEEAKAMLEYMESMDSDEENEEDEDDEDNVQDSTRVDSDDDDDDDDDVGDDQEYYDIDEGAKRNEPTSKKSSIIAKTDVFGTSFCSFVHNFPGGTTRKRGEKFTYLVVQKRVMDDEHGRVVSNAMAAPSRHPESLDEIDIVEVLSKSIHHAQKLKREQLQKRLRQRRYGADGDDGQEEETPAHSYHKDQSHYLLQKAVEVEAQFLNSTVDSLGLEMLHGDERRRGWGRLIRAPLKRRGHVLLDYCSAGCGGGNGGCSKNGSTNDDDDLATTDGHDRPDGTQGRITRHKVSRGWSARSAPGCYSAARKARWGGLWPDLSERVKRIEREDEREISNHH</sequence>
<feature type="compositionally biased region" description="Gly residues" evidence="1">
    <location>
        <begin position="253"/>
        <end position="263"/>
    </location>
</feature>
<dbReference type="PANTHER" id="PTHR13184:SF5">
    <property type="entry name" value="METHYLTRANSFERASE-LIKE PROTEIN 17, MITOCHONDRIAL"/>
    <property type="match status" value="1"/>
</dbReference>
<dbReference type="InterPro" id="IPR052571">
    <property type="entry name" value="Mt_RNA_Methyltransferase"/>
</dbReference>
<dbReference type="AlphaFoldDB" id="A0ABD3NLR4"/>
<evidence type="ECO:0000256" key="1">
    <source>
        <dbReference type="SAM" id="MobiDB-lite"/>
    </source>
</evidence>
<reference evidence="2 3" key="1">
    <citation type="submission" date="2024-10" db="EMBL/GenBank/DDBJ databases">
        <title>Updated reference genomes for cyclostephanoid diatoms.</title>
        <authorList>
            <person name="Roberts W.R."/>
            <person name="Alverson A.J."/>
        </authorList>
    </citation>
    <scope>NUCLEOTIDE SEQUENCE [LARGE SCALE GENOMIC DNA]</scope>
    <source>
        <strain evidence="2 3">AJA276-08</strain>
    </source>
</reference>
<evidence type="ECO:0000313" key="3">
    <source>
        <dbReference type="Proteomes" id="UP001530315"/>
    </source>
</evidence>
<feature type="compositionally biased region" description="Acidic residues" evidence="1">
    <location>
        <begin position="553"/>
        <end position="578"/>
    </location>
</feature>
<dbReference type="Proteomes" id="UP001530315">
    <property type="component" value="Unassembled WGS sequence"/>
</dbReference>
<gene>
    <name evidence="2" type="ORF">ACHAW5_009518</name>
</gene>
<feature type="region of interest" description="Disordered" evidence="1">
    <location>
        <begin position="43"/>
        <end position="92"/>
    </location>
</feature>
<feature type="compositionally biased region" description="Acidic residues" evidence="1">
    <location>
        <begin position="491"/>
        <end position="502"/>
    </location>
</feature>
<feature type="region of interest" description="Disordered" evidence="1">
    <location>
        <begin position="863"/>
        <end position="893"/>
    </location>
</feature>
<name>A0ABD3NLR4_9STRA</name>
<evidence type="ECO:0000313" key="2">
    <source>
        <dbReference type="EMBL" id="KAL3776870.1"/>
    </source>
</evidence>
<feature type="region of interest" description="Disordered" evidence="1">
    <location>
        <begin position="253"/>
        <end position="274"/>
    </location>
</feature>
<feature type="region of interest" description="Disordered" evidence="1">
    <location>
        <begin position="453"/>
        <end position="502"/>
    </location>
</feature>
<feature type="compositionally biased region" description="Acidic residues" evidence="1">
    <location>
        <begin position="58"/>
        <end position="78"/>
    </location>
</feature>
<feature type="compositionally biased region" description="Acidic residues" evidence="1">
    <location>
        <begin position="608"/>
        <end position="626"/>
    </location>
</feature>
<comment type="caution">
    <text evidence="2">The sequence shown here is derived from an EMBL/GenBank/DDBJ whole genome shotgun (WGS) entry which is preliminary data.</text>
</comment>
<organism evidence="2 3">
    <name type="scientific">Stephanodiscus triporus</name>
    <dbReference type="NCBI Taxonomy" id="2934178"/>
    <lineage>
        <taxon>Eukaryota</taxon>
        <taxon>Sar</taxon>
        <taxon>Stramenopiles</taxon>
        <taxon>Ochrophyta</taxon>
        <taxon>Bacillariophyta</taxon>
        <taxon>Coscinodiscophyceae</taxon>
        <taxon>Thalassiosirophycidae</taxon>
        <taxon>Stephanodiscales</taxon>
        <taxon>Stephanodiscaceae</taxon>
        <taxon>Stephanodiscus</taxon>
    </lineage>
</organism>
<feature type="region of interest" description="Disordered" evidence="1">
    <location>
        <begin position="753"/>
        <end position="781"/>
    </location>
</feature>
<dbReference type="PANTHER" id="PTHR13184">
    <property type="entry name" value="37S RIBOSOMAL PROTEIN S22"/>
    <property type="match status" value="1"/>
</dbReference>